<dbReference type="InterPro" id="IPR013899">
    <property type="entry name" value="DUF1771"/>
</dbReference>
<dbReference type="EMBL" id="LUGH01000655">
    <property type="protein sequence ID" value="OBZ83483.1"/>
    <property type="molecule type" value="Genomic_DNA"/>
</dbReference>
<feature type="region of interest" description="Disordered" evidence="1">
    <location>
        <begin position="97"/>
        <end position="117"/>
    </location>
</feature>
<dbReference type="SMART" id="SM01162">
    <property type="entry name" value="DUF1771"/>
    <property type="match status" value="1"/>
</dbReference>
<dbReference type="InterPro" id="IPR053020">
    <property type="entry name" value="Smr_domain_protein"/>
</dbReference>
<dbReference type="Proteomes" id="UP000093000">
    <property type="component" value="Unassembled WGS sequence"/>
</dbReference>
<name>A0A1C7N2Y3_9FUNG</name>
<feature type="compositionally biased region" description="Basic and acidic residues" evidence="1">
    <location>
        <begin position="39"/>
        <end position="53"/>
    </location>
</feature>
<dbReference type="SUPFAM" id="SSF160443">
    <property type="entry name" value="SMR domain-like"/>
    <property type="match status" value="1"/>
</dbReference>
<gene>
    <name evidence="3" type="ORF">A0J61_08467</name>
</gene>
<dbReference type="Pfam" id="PF08590">
    <property type="entry name" value="DUF1771"/>
    <property type="match status" value="1"/>
</dbReference>
<dbReference type="InParanoid" id="A0A1C7N2Y3"/>
<reference evidence="3 4" key="1">
    <citation type="submission" date="2016-03" db="EMBL/GenBank/DDBJ databases">
        <title>Choanephora cucurbitarum.</title>
        <authorList>
            <person name="Min B."/>
            <person name="Park H."/>
            <person name="Park J.-H."/>
            <person name="Shin H.-D."/>
            <person name="Choi I.-G."/>
        </authorList>
    </citation>
    <scope>NUCLEOTIDE SEQUENCE [LARGE SCALE GENOMIC DNA]</scope>
    <source>
        <strain evidence="3 4">KUS-F28377</strain>
    </source>
</reference>
<dbReference type="Pfam" id="PF01713">
    <property type="entry name" value="Smr"/>
    <property type="match status" value="1"/>
</dbReference>
<evidence type="ECO:0000313" key="4">
    <source>
        <dbReference type="Proteomes" id="UP000093000"/>
    </source>
</evidence>
<dbReference type="InterPro" id="IPR002625">
    <property type="entry name" value="Smr_dom"/>
</dbReference>
<dbReference type="STRING" id="101091.A0A1C7N2Y3"/>
<dbReference type="FunCoup" id="A0A1C7N2Y3">
    <property type="interactions" value="4"/>
</dbReference>
<organism evidence="3 4">
    <name type="scientific">Choanephora cucurbitarum</name>
    <dbReference type="NCBI Taxonomy" id="101091"/>
    <lineage>
        <taxon>Eukaryota</taxon>
        <taxon>Fungi</taxon>
        <taxon>Fungi incertae sedis</taxon>
        <taxon>Mucoromycota</taxon>
        <taxon>Mucoromycotina</taxon>
        <taxon>Mucoromycetes</taxon>
        <taxon>Mucorales</taxon>
        <taxon>Mucorineae</taxon>
        <taxon>Choanephoraceae</taxon>
        <taxon>Choanephoroideae</taxon>
        <taxon>Choanephora</taxon>
    </lineage>
</organism>
<dbReference type="OrthoDB" id="3231855at2759"/>
<dbReference type="PROSITE" id="PS50828">
    <property type="entry name" value="SMR"/>
    <property type="match status" value="1"/>
</dbReference>
<dbReference type="PANTHER" id="PTHR47417:SF1">
    <property type="entry name" value="SMR DOMAIN-CONTAINING PROTEIN YPL199C"/>
    <property type="match status" value="1"/>
</dbReference>
<feature type="region of interest" description="Disordered" evidence="1">
    <location>
        <begin position="22"/>
        <end position="70"/>
    </location>
</feature>
<feature type="domain" description="Smr" evidence="2">
    <location>
        <begin position="153"/>
        <end position="229"/>
    </location>
</feature>
<protein>
    <submittedName>
        <fullName evidence="3">Smr domain-containing protein C11H11.03c</fullName>
    </submittedName>
</protein>
<sequence length="257" mass="29644">MGNSQSIDKAVHVAKEGINIYKQIKKQQQQEEQQQSHSQHQEHHYQQHQEHHYQQSHHSSYHPSADVDDDDEYSRLRNLAHEEAQKRNELYAKSQEAYQSGDGAEAKELSNQGHHHDNRMKHYNQQAADYIYRESITDDTSTVKNQGRPRNEIDLHGLFVKEASEKVEEAIRDCQQAGEDHLVIIVGKGLHSPNQIAKLKPAIIELVKKYNVSCQPNIPNPGCLYVEFGKGTGDLSWLDRFTEKMANDQCLIILWFL</sequence>
<accession>A0A1C7N2Y3</accession>
<comment type="caution">
    <text evidence="3">The sequence shown here is derived from an EMBL/GenBank/DDBJ whole genome shotgun (WGS) entry which is preliminary data.</text>
</comment>
<evidence type="ECO:0000313" key="3">
    <source>
        <dbReference type="EMBL" id="OBZ83483.1"/>
    </source>
</evidence>
<dbReference type="AlphaFoldDB" id="A0A1C7N2Y3"/>
<evidence type="ECO:0000256" key="1">
    <source>
        <dbReference type="SAM" id="MobiDB-lite"/>
    </source>
</evidence>
<dbReference type="SMART" id="SM00463">
    <property type="entry name" value="SMR"/>
    <property type="match status" value="1"/>
</dbReference>
<dbReference type="InterPro" id="IPR036063">
    <property type="entry name" value="Smr_dom_sf"/>
</dbReference>
<keyword evidence="4" id="KW-1185">Reference proteome</keyword>
<dbReference type="PANTHER" id="PTHR47417">
    <property type="entry name" value="SMR DOMAIN-CONTAINING PROTEIN YPL199C"/>
    <property type="match status" value="1"/>
</dbReference>
<proteinExistence type="predicted"/>
<evidence type="ECO:0000259" key="2">
    <source>
        <dbReference type="PROSITE" id="PS50828"/>
    </source>
</evidence>
<dbReference type="Gene3D" id="3.30.1370.110">
    <property type="match status" value="1"/>
</dbReference>